<dbReference type="EC" id="2.7.13.3" evidence="2"/>
<feature type="transmembrane region" description="Helical" evidence="9">
    <location>
        <begin position="131"/>
        <end position="149"/>
    </location>
</feature>
<dbReference type="InterPro" id="IPR011712">
    <property type="entry name" value="Sig_transdc_His_kin_sub3_dim/P"/>
</dbReference>
<comment type="catalytic activity">
    <reaction evidence="1">
        <text>ATP + protein L-histidine = ADP + protein N-phospho-L-histidine.</text>
        <dbReference type="EC" id="2.7.13.3"/>
    </reaction>
</comment>
<dbReference type="InterPro" id="IPR036890">
    <property type="entry name" value="HATPase_C_sf"/>
</dbReference>
<dbReference type="RefSeq" id="WP_110343178.1">
    <property type="nucleotide sequence ID" value="NZ_JBHVKT010000033.1"/>
</dbReference>
<evidence type="ECO:0000256" key="2">
    <source>
        <dbReference type="ARBA" id="ARBA00012438"/>
    </source>
</evidence>
<dbReference type="AlphaFoldDB" id="A0A318LH17"/>
<dbReference type="InterPro" id="IPR003594">
    <property type="entry name" value="HATPase_dom"/>
</dbReference>
<accession>A0A318LH17</accession>
<evidence type="ECO:0000256" key="1">
    <source>
        <dbReference type="ARBA" id="ARBA00000085"/>
    </source>
</evidence>
<dbReference type="Proteomes" id="UP000247892">
    <property type="component" value="Unassembled WGS sequence"/>
</dbReference>
<dbReference type="InterPro" id="IPR055558">
    <property type="entry name" value="DUF7134"/>
</dbReference>
<evidence type="ECO:0000256" key="9">
    <source>
        <dbReference type="SAM" id="Phobius"/>
    </source>
</evidence>
<dbReference type="OrthoDB" id="227596at2"/>
<dbReference type="PANTHER" id="PTHR24421:SF10">
    <property type="entry name" value="NITRATE_NITRITE SENSOR PROTEIN NARQ"/>
    <property type="match status" value="1"/>
</dbReference>
<evidence type="ECO:0000259" key="10">
    <source>
        <dbReference type="Pfam" id="PF02518"/>
    </source>
</evidence>
<dbReference type="Pfam" id="PF02518">
    <property type="entry name" value="HATPase_c"/>
    <property type="match status" value="1"/>
</dbReference>
<evidence type="ECO:0000256" key="3">
    <source>
        <dbReference type="ARBA" id="ARBA00022553"/>
    </source>
</evidence>
<gene>
    <name evidence="13" type="ORF">BA062_33100</name>
</gene>
<dbReference type="Pfam" id="PF07730">
    <property type="entry name" value="HisKA_3"/>
    <property type="match status" value="1"/>
</dbReference>
<protein>
    <recommendedName>
        <fullName evidence="2">histidine kinase</fullName>
        <ecNumber evidence="2">2.7.13.3</ecNumber>
    </recommendedName>
</protein>
<keyword evidence="8" id="KW-0902">Two-component regulatory system</keyword>
<dbReference type="SUPFAM" id="SSF55874">
    <property type="entry name" value="ATPase domain of HSP90 chaperone/DNA topoisomerase II/histidine kinase"/>
    <property type="match status" value="1"/>
</dbReference>
<dbReference type="PANTHER" id="PTHR24421">
    <property type="entry name" value="NITRATE/NITRITE SENSOR PROTEIN NARX-RELATED"/>
    <property type="match status" value="1"/>
</dbReference>
<dbReference type="Gene3D" id="1.20.5.1930">
    <property type="match status" value="1"/>
</dbReference>
<sequence length="360" mass="37863">MSIGLFPRARDAGVTLGIAAIVVGGTLVHTAVDDSPGRLTLWSWVLLLAACGALAVRRRYPVAVAVTTLLASGLYYPFVGPDGPIVVTFVVALYTLAACGRVLVAVGLGLAALAATAYGEYLSPVQHVGNAGLAMLTGWLVASIALGRARRTHLAYLREAEQRAATEERLRIARELHDVLGHNLSLINVQAGAALHRQDAEQSRAALDVIKRSSRDTLRELRSTLGVLRDAAAPAPGLATLDQLVEQARATGLTVVTEVDGERKPLPPELDLTAYRLVQEALTNVRRHSGASTATVRISYTSRDLRVEVTDDGRGGRAEPGHGMRGMSERVRALGGDLTAGGQAGGGFRVSARLPQGASA</sequence>
<dbReference type="InterPro" id="IPR050482">
    <property type="entry name" value="Sensor_HK_TwoCompSys"/>
</dbReference>
<evidence type="ECO:0000256" key="6">
    <source>
        <dbReference type="ARBA" id="ARBA00022777"/>
    </source>
</evidence>
<evidence type="ECO:0000256" key="4">
    <source>
        <dbReference type="ARBA" id="ARBA00022679"/>
    </source>
</evidence>
<keyword evidence="7" id="KW-0067">ATP-binding</keyword>
<evidence type="ECO:0000256" key="7">
    <source>
        <dbReference type="ARBA" id="ARBA00022840"/>
    </source>
</evidence>
<name>A0A318LH17_9PSEU</name>
<keyword evidence="3" id="KW-0597">Phosphoprotein</keyword>
<feature type="transmembrane region" description="Helical" evidence="9">
    <location>
        <begin position="86"/>
        <end position="119"/>
    </location>
</feature>
<evidence type="ECO:0000259" key="11">
    <source>
        <dbReference type="Pfam" id="PF07730"/>
    </source>
</evidence>
<keyword evidence="14" id="KW-1185">Reference proteome</keyword>
<proteinExistence type="predicted"/>
<reference evidence="13 14" key="1">
    <citation type="submission" date="2016-07" db="EMBL/GenBank/DDBJ databases">
        <title>Draft genome sequence of Prauserella sp. YIM 121212, isolated from alkaline soil.</title>
        <authorList>
            <person name="Ruckert C."/>
            <person name="Albersmeier A."/>
            <person name="Jiang C.-L."/>
            <person name="Jiang Y."/>
            <person name="Kalinowski J."/>
            <person name="Schneider O."/>
            <person name="Winkler A."/>
            <person name="Zotchev S.B."/>
        </authorList>
    </citation>
    <scope>NUCLEOTIDE SEQUENCE [LARGE SCALE GENOMIC DNA]</scope>
    <source>
        <strain evidence="13 14">YIM 121212</strain>
    </source>
</reference>
<dbReference type="GO" id="GO:0005524">
    <property type="term" value="F:ATP binding"/>
    <property type="evidence" value="ECO:0007669"/>
    <property type="project" value="UniProtKB-KW"/>
</dbReference>
<comment type="caution">
    <text evidence="13">The sequence shown here is derived from an EMBL/GenBank/DDBJ whole genome shotgun (WGS) entry which is preliminary data.</text>
</comment>
<dbReference type="EMBL" id="MASU01000017">
    <property type="protein sequence ID" value="PXY20102.1"/>
    <property type="molecule type" value="Genomic_DNA"/>
</dbReference>
<feature type="domain" description="Signal transduction histidine kinase subgroup 3 dimerisation and phosphoacceptor" evidence="11">
    <location>
        <begin position="168"/>
        <end position="231"/>
    </location>
</feature>
<evidence type="ECO:0000256" key="5">
    <source>
        <dbReference type="ARBA" id="ARBA00022741"/>
    </source>
</evidence>
<dbReference type="GO" id="GO:0046983">
    <property type="term" value="F:protein dimerization activity"/>
    <property type="evidence" value="ECO:0007669"/>
    <property type="project" value="InterPro"/>
</dbReference>
<dbReference type="GO" id="GO:0016020">
    <property type="term" value="C:membrane"/>
    <property type="evidence" value="ECO:0007669"/>
    <property type="project" value="InterPro"/>
</dbReference>
<evidence type="ECO:0000259" key="12">
    <source>
        <dbReference type="Pfam" id="PF23539"/>
    </source>
</evidence>
<keyword evidence="9" id="KW-0472">Membrane</keyword>
<keyword evidence="5" id="KW-0547">Nucleotide-binding</keyword>
<dbReference type="Pfam" id="PF23539">
    <property type="entry name" value="DUF7134"/>
    <property type="match status" value="1"/>
</dbReference>
<evidence type="ECO:0000256" key="8">
    <source>
        <dbReference type="ARBA" id="ARBA00023012"/>
    </source>
</evidence>
<dbReference type="CDD" id="cd16917">
    <property type="entry name" value="HATPase_UhpB-NarQ-NarX-like"/>
    <property type="match status" value="1"/>
</dbReference>
<keyword evidence="4" id="KW-0808">Transferase</keyword>
<dbReference type="GO" id="GO:0000155">
    <property type="term" value="F:phosphorelay sensor kinase activity"/>
    <property type="evidence" value="ECO:0007669"/>
    <property type="project" value="InterPro"/>
</dbReference>
<dbReference type="Gene3D" id="3.30.565.10">
    <property type="entry name" value="Histidine kinase-like ATPase, C-terminal domain"/>
    <property type="match status" value="1"/>
</dbReference>
<keyword evidence="6" id="KW-0418">Kinase</keyword>
<evidence type="ECO:0000313" key="14">
    <source>
        <dbReference type="Proteomes" id="UP000247892"/>
    </source>
</evidence>
<keyword evidence="9" id="KW-0812">Transmembrane</keyword>
<feature type="domain" description="DUF7134" evidence="12">
    <location>
        <begin position="7"/>
        <end position="152"/>
    </location>
</feature>
<feature type="transmembrane region" description="Helical" evidence="9">
    <location>
        <begin position="62"/>
        <end position="79"/>
    </location>
</feature>
<feature type="transmembrane region" description="Helical" evidence="9">
    <location>
        <begin position="39"/>
        <end position="56"/>
    </location>
</feature>
<keyword evidence="9" id="KW-1133">Transmembrane helix</keyword>
<evidence type="ECO:0000313" key="13">
    <source>
        <dbReference type="EMBL" id="PXY20102.1"/>
    </source>
</evidence>
<feature type="transmembrane region" description="Helical" evidence="9">
    <location>
        <begin position="12"/>
        <end position="32"/>
    </location>
</feature>
<feature type="domain" description="Histidine kinase/HSP90-like ATPase" evidence="10">
    <location>
        <begin position="274"/>
        <end position="356"/>
    </location>
</feature>
<organism evidence="13 14">
    <name type="scientific">Prauserella flavalba</name>
    <dbReference type="NCBI Taxonomy" id="1477506"/>
    <lineage>
        <taxon>Bacteria</taxon>
        <taxon>Bacillati</taxon>
        <taxon>Actinomycetota</taxon>
        <taxon>Actinomycetes</taxon>
        <taxon>Pseudonocardiales</taxon>
        <taxon>Pseudonocardiaceae</taxon>
        <taxon>Prauserella</taxon>
    </lineage>
</organism>